<dbReference type="Pfam" id="PF17938">
    <property type="entry name" value="TetR_C_29"/>
    <property type="match status" value="1"/>
</dbReference>
<sequence length="166" mass="19053">MIYRYFGGKEELYLTALADTYAGIRVLERQLDLGALPPADGMRRLVEFTFDYLRDNPQFVAMIRNENMAHGRFVRNLPAVSDSALPLVETIEDLLRRGRASGDFRIEIDPPQLYVTIRSLCIIHLAQRDTLSVMFKRDLGAPDWLAARRVHVVDVVLTFLMADRTR</sequence>
<evidence type="ECO:0000256" key="1">
    <source>
        <dbReference type="ARBA" id="ARBA00023125"/>
    </source>
</evidence>
<comment type="caution">
    <text evidence="3">The sequence shown here is derived from an EMBL/GenBank/DDBJ whole genome shotgun (WGS) entry which is preliminary data.</text>
</comment>
<dbReference type="InterPro" id="IPR041474">
    <property type="entry name" value="NicS_C"/>
</dbReference>
<dbReference type="AlphaFoldDB" id="A0A6L9MFB5"/>
<keyword evidence="1" id="KW-0238">DNA-binding</keyword>
<gene>
    <name evidence="3" type="ORF">GTW51_07410</name>
</gene>
<dbReference type="InterPro" id="IPR036271">
    <property type="entry name" value="Tet_transcr_reg_TetR-rel_C_sf"/>
</dbReference>
<dbReference type="GO" id="GO:0003677">
    <property type="term" value="F:DNA binding"/>
    <property type="evidence" value="ECO:0007669"/>
    <property type="project" value="UniProtKB-KW"/>
</dbReference>
<dbReference type="InterPro" id="IPR050109">
    <property type="entry name" value="HTH-type_TetR-like_transc_reg"/>
</dbReference>
<dbReference type="SUPFAM" id="SSF48498">
    <property type="entry name" value="Tetracyclin repressor-like, C-terminal domain"/>
    <property type="match status" value="1"/>
</dbReference>
<dbReference type="Gene3D" id="1.10.357.10">
    <property type="entry name" value="Tetracycline Repressor, domain 2"/>
    <property type="match status" value="1"/>
</dbReference>
<reference evidence="3 4" key="1">
    <citation type="submission" date="2020-01" db="EMBL/GenBank/DDBJ databases">
        <title>Genomes of bacteria type strains.</title>
        <authorList>
            <person name="Chen J."/>
            <person name="Zhu S."/>
            <person name="Chen J."/>
        </authorList>
    </citation>
    <scope>NUCLEOTIDE SEQUENCE [LARGE SCALE GENOMIC DNA]</scope>
    <source>
        <strain evidence="3 4">KCTC 52919</strain>
    </source>
</reference>
<name>A0A6L9MFB5_9HYPH</name>
<evidence type="ECO:0000313" key="4">
    <source>
        <dbReference type="Proteomes" id="UP000476332"/>
    </source>
</evidence>
<dbReference type="Proteomes" id="UP000476332">
    <property type="component" value="Unassembled WGS sequence"/>
</dbReference>
<protein>
    <submittedName>
        <fullName evidence="3">TetR/AcrR family transcriptional regulator</fullName>
    </submittedName>
</protein>
<accession>A0A6L9MFB5</accession>
<organism evidence="3 4">
    <name type="scientific">Aurantimonas aggregata</name>
    <dbReference type="NCBI Taxonomy" id="2047720"/>
    <lineage>
        <taxon>Bacteria</taxon>
        <taxon>Pseudomonadati</taxon>
        <taxon>Pseudomonadota</taxon>
        <taxon>Alphaproteobacteria</taxon>
        <taxon>Hyphomicrobiales</taxon>
        <taxon>Aurantimonadaceae</taxon>
        <taxon>Aurantimonas</taxon>
    </lineage>
</organism>
<proteinExistence type="predicted"/>
<feature type="domain" description="HTH-type transcriptional repressor NicS C-terminal" evidence="2">
    <location>
        <begin position="38"/>
        <end position="156"/>
    </location>
</feature>
<evidence type="ECO:0000313" key="3">
    <source>
        <dbReference type="EMBL" id="NDV86525.1"/>
    </source>
</evidence>
<keyword evidence="4" id="KW-1185">Reference proteome</keyword>
<dbReference type="PANTHER" id="PTHR30328:SF54">
    <property type="entry name" value="HTH-TYPE TRANSCRIPTIONAL REPRESSOR SCO4008"/>
    <property type="match status" value="1"/>
</dbReference>
<evidence type="ECO:0000259" key="2">
    <source>
        <dbReference type="Pfam" id="PF17938"/>
    </source>
</evidence>
<dbReference type="EMBL" id="JAAAMJ010000003">
    <property type="protein sequence ID" value="NDV86525.1"/>
    <property type="molecule type" value="Genomic_DNA"/>
</dbReference>
<dbReference type="PANTHER" id="PTHR30328">
    <property type="entry name" value="TRANSCRIPTIONAL REPRESSOR"/>
    <property type="match status" value="1"/>
</dbReference>